<reference evidence="2" key="1">
    <citation type="journal article" date="2021" name="Nat. Commun.">
        <title>Genetic determinants of endophytism in the Arabidopsis root mycobiome.</title>
        <authorList>
            <person name="Mesny F."/>
            <person name="Miyauchi S."/>
            <person name="Thiergart T."/>
            <person name="Pickel B."/>
            <person name="Atanasova L."/>
            <person name="Karlsson M."/>
            <person name="Huettel B."/>
            <person name="Barry K.W."/>
            <person name="Haridas S."/>
            <person name="Chen C."/>
            <person name="Bauer D."/>
            <person name="Andreopoulos W."/>
            <person name="Pangilinan J."/>
            <person name="LaButti K."/>
            <person name="Riley R."/>
            <person name="Lipzen A."/>
            <person name="Clum A."/>
            <person name="Drula E."/>
            <person name="Henrissat B."/>
            <person name="Kohler A."/>
            <person name="Grigoriev I.V."/>
            <person name="Martin F.M."/>
            <person name="Hacquard S."/>
        </authorList>
    </citation>
    <scope>NUCLEOTIDE SEQUENCE</scope>
    <source>
        <strain evidence="2">MPI-CAGE-CH-0230</strain>
    </source>
</reference>
<feature type="signal peptide" evidence="1">
    <location>
        <begin position="1"/>
        <end position="18"/>
    </location>
</feature>
<dbReference type="Proteomes" id="UP000756346">
    <property type="component" value="Unassembled WGS sequence"/>
</dbReference>
<evidence type="ECO:0000256" key="1">
    <source>
        <dbReference type="SAM" id="SignalP"/>
    </source>
</evidence>
<organism evidence="2 3">
    <name type="scientific">Microdochium trichocladiopsis</name>
    <dbReference type="NCBI Taxonomy" id="1682393"/>
    <lineage>
        <taxon>Eukaryota</taxon>
        <taxon>Fungi</taxon>
        <taxon>Dikarya</taxon>
        <taxon>Ascomycota</taxon>
        <taxon>Pezizomycotina</taxon>
        <taxon>Sordariomycetes</taxon>
        <taxon>Xylariomycetidae</taxon>
        <taxon>Xylariales</taxon>
        <taxon>Microdochiaceae</taxon>
        <taxon>Microdochium</taxon>
    </lineage>
</organism>
<proteinExistence type="predicted"/>
<dbReference type="AlphaFoldDB" id="A0A9P9BSE6"/>
<feature type="chain" id="PRO_5040290048" description="Secreted protein" evidence="1">
    <location>
        <begin position="19"/>
        <end position="70"/>
    </location>
</feature>
<keyword evidence="3" id="KW-1185">Reference proteome</keyword>
<comment type="caution">
    <text evidence="2">The sequence shown here is derived from an EMBL/GenBank/DDBJ whole genome shotgun (WGS) entry which is preliminary data.</text>
</comment>
<name>A0A9P9BSE6_9PEZI</name>
<dbReference type="EMBL" id="JAGTJQ010000003">
    <property type="protein sequence ID" value="KAH7034695.1"/>
    <property type="molecule type" value="Genomic_DNA"/>
</dbReference>
<dbReference type="RefSeq" id="XP_046014788.1">
    <property type="nucleotide sequence ID" value="XM_046163418.1"/>
</dbReference>
<accession>A0A9P9BSE6</accession>
<evidence type="ECO:0000313" key="2">
    <source>
        <dbReference type="EMBL" id="KAH7034695.1"/>
    </source>
</evidence>
<keyword evidence="1" id="KW-0732">Signal</keyword>
<evidence type="ECO:0008006" key="4">
    <source>
        <dbReference type="Google" id="ProtNLM"/>
    </source>
</evidence>
<gene>
    <name evidence="2" type="ORF">B0I36DRAFT_83195</name>
</gene>
<protein>
    <recommendedName>
        <fullName evidence="4">Secreted protein</fullName>
    </recommendedName>
</protein>
<sequence>MLFARYFSSFVSPLCTLAMECRCRECRPGRHASITQVRGHTALPGSLRASQPGAVWLVTETASPSLPKTG</sequence>
<dbReference type="GeneID" id="70192964"/>
<evidence type="ECO:0000313" key="3">
    <source>
        <dbReference type="Proteomes" id="UP000756346"/>
    </source>
</evidence>